<accession>A0ABW3F558</accession>
<dbReference type="Pfam" id="PF25906">
    <property type="entry name" value="PucR-like_N"/>
    <property type="match status" value="1"/>
</dbReference>
<feature type="region of interest" description="Disordered" evidence="1">
    <location>
        <begin position="1"/>
        <end position="23"/>
    </location>
</feature>
<feature type="region of interest" description="Disordered" evidence="1">
    <location>
        <begin position="162"/>
        <end position="181"/>
    </location>
</feature>
<evidence type="ECO:0000256" key="1">
    <source>
        <dbReference type="SAM" id="MobiDB-lite"/>
    </source>
</evidence>
<dbReference type="EMBL" id="JBHTJA010000175">
    <property type="protein sequence ID" value="MFD0905879.1"/>
    <property type="molecule type" value="Genomic_DNA"/>
</dbReference>
<organism evidence="3 4">
    <name type="scientific">Actinomadura sediminis</name>
    <dbReference type="NCBI Taxonomy" id="1038904"/>
    <lineage>
        <taxon>Bacteria</taxon>
        <taxon>Bacillati</taxon>
        <taxon>Actinomycetota</taxon>
        <taxon>Actinomycetes</taxon>
        <taxon>Streptosporangiales</taxon>
        <taxon>Thermomonosporaceae</taxon>
        <taxon>Actinomadura</taxon>
    </lineage>
</organism>
<dbReference type="Proteomes" id="UP001596972">
    <property type="component" value="Unassembled WGS sequence"/>
</dbReference>
<name>A0ABW3F558_9ACTN</name>
<evidence type="ECO:0000313" key="4">
    <source>
        <dbReference type="Proteomes" id="UP001596972"/>
    </source>
</evidence>
<gene>
    <name evidence="3" type="ORF">ACFQ11_36285</name>
</gene>
<feature type="non-terminal residue" evidence="3">
    <location>
        <position position="181"/>
    </location>
</feature>
<reference evidence="4" key="1">
    <citation type="journal article" date="2019" name="Int. J. Syst. Evol. Microbiol.">
        <title>The Global Catalogue of Microorganisms (GCM) 10K type strain sequencing project: providing services to taxonomists for standard genome sequencing and annotation.</title>
        <authorList>
            <consortium name="The Broad Institute Genomics Platform"/>
            <consortium name="The Broad Institute Genome Sequencing Center for Infectious Disease"/>
            <person name="Wu L."/>
            <person name="Ma J."/>
        </authorList>
    </citation>
    <scope>NUCLEOTIDE SEQUENCE [LARGE SCALE GENOMIC DNA]</scope>
    <source>
        <strain evidence="4">JCM 31202</strain>
    </source>
</reference>
<feature type="compositionally biased region" description="Low complexity" evidence="1">
    <location>
        <begin position="162"/>
        <end position="173"/>
    </location>
</feature>
<proteinExistence type="predicted"/>
<sequence length="181" mass="18667">MSVLGDVAAGGGTTRGTARGAPGLGGALRRALPEIAAEAVAEIRREVPDYADPRCRDALDLVVGCALGGFADLVERPGDPDPELPEFFRRVGAAEEHEGRGAAAWEHAVNVGARVAVRRLTRVLDELDAGGGAGAGVPAGLYGEIVGGLFPYLNRLTAAAARARADPAGDPAGLVRRRRRD</sequence>
<evidence type="ECO:0000313" key="3">
    <source>
        <dbReference type="EMBL" id="MFD0905879.1"/>
    </source>
</evidence>
<dbReference type="InterPro" id="IPR058663">
    <property type="entry name" value="PucR-like_N"/>
</dbReference>
<feature type="domain" description="PucR-like N-terminal" evidence="2">
    <location>
        <begin position="23"/>
        <end position="180"/>
    </location>
</feature>
<comment type="caution">
    <text evidence="3">The sequence shown here is derived from an EMBL/GenBank/DDBJ whole genome shotgun (WGS) entry which is preliminary data.</text>
</comment>
<keyword evidence="4" id="KW-1185">Reference proteome</keyword>
<evidence type="ECO:0000259" key="2">
    <source>
        <dbReference type="Pfam" id="PF25906"/>
    </source>
</evidence>
<protein>
    <recommendedName>
        <fullName evidence="2">PucR-like N-terminal domain-containing protein</fullName>
    </recommendedName>
</protein>